<dbReference type="GO" id="GO:0015026">
    <property type="term" value="F:coreceptor activity"/>
    <property type="evidence" value="ECO:0007669"/>
    <property type="project" value="TreeGrafter"/>
</dbReference>
<evidence type="ECO:0000256" key="8">
    <source>
        <dbReference type="ARBA" id="ARBA00023288"/>
    </source>
</evidence>
<keyword evidence="8" id="KW-0449">Lipoprotein</keyword>
<feature type="domain" description="Repulsive guidance molecule C-terminal" evidence="12">
    <location>
        <begin position="170"/>
        <end position="386"/>
    </location>
</feature>
<comment type="subcellular location">
    <subcellularLocation>
        <location evidence="1">Cell membrane</location>
        <topology evidence="1">Lipid-anchor</topology>
        <topology evidence="1">GPI-anchor</topology>
    </subcellularLocation>
</comment>
<feature type="region of interest" description="Disordered" evidence="9">
    <location>
        <begin position="139"/>
        <end position="159"/>
    </location>
</feature>
<evidence type="ECO:0000256" key="7">
    <source>
        <dbReference type="ARBA" id="ARBA00023180"/>
    </source>
</evidence>
<comment type="similarity">
    <text evidence="2">Belongs to the repulsive guidance molecule (RGM) family.</text>
</comment>
<feature type="compositionally biased region" description="Basic residues" evidence="9">
    <location>
        <begin position="440"/>
        <end position="454"/>
    </location>
</feature>
<dbReference type="EMBL" id="LR789687">
    <property type="protein sequence ID" value="CAB3265549.1"/>
    <property type="molecule type" value="mRNA"/>
</dbReference>
<sequence length="600" mass="66352">MRAGPTEAGSTHFSISNLFVLFLIVASLILSVDACQRNCRFQHCVSKYNRFQRRLRFPSHETAKNPGPTFVRHCRSIKRYMRCLKDTQKRCIGCLPFHGMEQISRRTFDKDCYNIHEARSTTPTSLPTTLFYNSTTSAPAVTKTTRRTPTPETAPVAQEGSACTYSGKPKYRHCGMFGDPHLRTFDDSFFTCKVEGTWPLINNDYMVVMATNVPVKEGSSATVTTKITVLIKEAGKCAGRRHYSATSKSLPRAFTDGSVSTGSVNIKEVRAGKHVEIEAKFIDTTVIIRRVGRFLTFAIQMPEEFVHGIGSQTQLCVVGCTTSEKISPSQHLETITDGKKEPETTPSEVNELETGLELLAPPDKTVKGTERMFTELEARKKCKEIILAVTGTVQYPILDGGASIGGDASKNRASFSSLIPDSTSGKQGTRRARDEDHEMQRRRRGRRKKSRRQTRSSEGGHTTPCANKDAVSSNFYFDSCVFDLVTTGDVNFTLAARAALEDVRRMHALRGNAPGVSLEVVKLWEPTDPNSRRDCPTEITPTPSGTGSGARVSVTSTMLALCVAFSLLVNLASFQQSRETMTSRARRTHQQTGFRTIPAT</sequence>
<keyword evidence="5 11" id="KW-0732">Signal</keyword>
<evidence type="ECO:0000256" key="6">
    <source>
        <dbReference type="ARBA" id="ARBA00023136"/>
    </source>
</evidence>
<proteinExistence type="evidence at transcript level"/>
<dbReference type="InterPro" id="IPR010536">
    <property type="entry name" value="RGM_N"/>
</dbReference>
<feature type="region of interest" description="Disordered" evidence="9">
    <location>
        <begin position="414"/>
        <end position="465"/>
    </location>
</feature>
<keyword evidence="3" id="KW-1003">Cell membrane</keyword>
<feature type="region of interest" description="Disordered" evidence="9">
    <location>
        <begin position="529"/>
        <end position="550"/>
    </location>
</feature>
<keyword evidence="7" id="KW-0325">Glycoprotein</keyword>
<dbReference type="AlphaFoldDB" id="A0A6F9DR07"/>
<evidence type="ECO:0000256" key="2">
    <source>
        <dbReference type="ARBA" id="ARBA00005321"/>
    </source>
</evidence>
<feature type="transmembrane region" description="Helical" evidence="10">
    <location>
        <begin position="552"/>
        <end position="574"/>
    </location>
</feature>
<evidence type="ECO:0000256" key="9">
    <source>
        <dbReference type="SAM" id="MobiDB-lite"/>
    </source>
</evidence>
<protein>
    <submittedName>
        <fullName evidence="14">Repulsive guidance molecule A</fullName>
    </submittedName>
</protein>
<evidence type="ECO:0000256" key="10">
    <source>
        <dbReference type="SAM" id="Phobius"/>
    </source>
</evidence>
<keyword evidence="10" id="KW-0812">Transmembrane</keyword>
<evidence type="ECO:0000256" key="1">
    <source>
        <dbReference type="ARBA" id="ARBA00004609"/>
    </source>
</evidence>
<dbReference type="InterPro" id="IPR009496">
    <property type="entry name" value="RGM_C"/>
</dbReference>
<feature type="chain" id="PRO_5026010335" evidence="11">
    <location>
        <begin position="35"/>
        <end position="600"/>
    </location>
</feature>
<dbReference type="PANTHER" id="PTHR31428:SF6">
    <property type="entry name" value="REPULSIVE GUIDANCE MOLECULE B HOMOLOG DRAG-1"/>
    <property type="match status" value="1"/>
</dbReference>
<name>A0A6F9DR07_9ASCI</name>
<feature type="domain" description="Repulsive guidance molecule N-terminal" evidence="13">
    <location>
        <begin position="39"/>
        <end position="103"/>
    </location>
</feature>
<dbReference type="GO" id="GO:0098552">
    <property type="term" value="C:side of membrane"/>
    <property type="evidence" value="ECO:0007669"/>
    <property type="project" value="UniProtKB-KW"/>
</dbReference>
<evidence type="ECO:0000259" key="12">
    <source>
        <dbReference type="Pfam" id="PF06534"/>
    </source>
</evidence>
<keyword evidence="4" id="KW-0336">GPI-anchor</keyword>
<dbReference type="GO" id="GO:0030509">
    <property type="term" value="P:BMP signaling pathway"/>
    <property type="evidence" value="ECO:0007669"/>
    <property type="project" value="TreeGrafter"/>
</dbReference>
<dbReference type="GO" id="GO:0005886">
    <property type="term" value="C:plasma membrane"/>
    <property type="evidence" value="ECO:0007669"/>
    <property type="project" value="UniProtKB-SubCell"/>
</dbReference>
<keyword evidence="6 10" id="KW-0472">Membrane</keyword>
<dbReference type="Pfam" id="PF06535">
    <property type="entry name" value="RGM_N"/>
    <property type="match status" value="1"/>
</dbReference>
<dbReference type="Pfam" id="PF06534">
    <property type="entry name" value="RGM_C"/>
    <property type="match status" value="2"/>
</dbReference>
<keyword evidence="10" id="KW-1133">Transmembrane helix</keyword>
<feature type="compositionally biased region" description="Polar residues" evidence="9">
    <location>
        <begin position="414"/>
        <end position="427"/>
    </location>
</feature>
<dbReference type="PANTHER" id="PTHR31428">
    <property type="entry name" value="RGM DOMAIN FAMILY MEMBER DRAG-1"/>
    <property type="match status" value="1"/>
</dbReference>
<evidence type="ECO:0000256" key="4">
    <source>
        <dbReference type="ARBA" id="ARBA00022622"/>
    </source>
</evidence>
<evidence type="ECO:0000256" key="11">
    <source>
        <dbReference type="SAM" id="SignalP"/>
    </source>
</evidence>
<gene>
    <name evidence="14" type="primary">Rgma</name>
</gene>
<organism evidence="14">
    <name type="scientific">Phallusia mammillata</name>
    <dbReference type="NCBI Taxonomy" id="59560"/>
    <lineage>
        <taxon>Eukaryota</taxon>
        <taxon>Metazoa</taxon>
        <taxon>Chordata</taxon>
        <taxon>Tunicata</taxon>
        <taxon>Ascidiacea</taxon>
        <taxon>Phlebobranchia</taxon>
        <taxon>Ascidiidae</taxon>
        <taxon>Phallusia</taxon>
    </lineage>
</organism>
<dbReference type="Gene3D" id="3.40.1000.10">
    <property type="entry name" value="Mog1/PsbP, alpha/beta/alpha sandwich"/>
    <property type="match status" value="1"/>
</dbReference>
<feature type="signal peptide" evidence="11">
    <location>
        <begin position="1"/>
        <end position="34"/>
    </location>
</feature>
<accession>A0A6F9DR07</accession>
<reference evidence="14" key="1">
    <citation type="submission" date="2020-04" db="EMBL/GenBank/DDBJ databases">
        <authorList>
            <person name="Neveu A P."/>
        </authorList>
    </citation>
    <scope>NUCLEOTIDE SEQUENCE</scope>
    <source>
        <tissue evidence="14">Whole embryo</tissue>
    </source>
</reference>
<evidence type="ECO:0000259" key="13">
    <source>
        <dbReference type="Pfam" id="PF06535"/>
    </source>
</evidence>
<evidence type="ECO:0000256" key="3">
    <source>
        <dbReference type="ARBA" id="ARBA00022475"/>
    </source>
</evidence>
<evidence type="ECO:0000313" key="14">
    <source>
        <dbReference type="EMBL" id="CAB3265549.1"/>
    </source>
</evidence>
<evidence type="ECO:0000256" key="5">
    <source>
        <dbReference type="ARBA" id="ARBA00022729"/>
    </source>
</evidence>
<feature type="compositionally biased region" description="Low complexity" evidence="9">
    <location>
        <begin position="139"/>
        <end position="157"/>
    </location>
</feature>
<feature type="domain" description="Repulsive guidance molecule C-terminal" evidence="12">
    <location>
        <begin position="443"/>
        <end position="507"/>
    </location>
</feature>
<dbReference type="InterPro" id="IPR040287">
    <property type="entry name" value="RGM"/>
</dbReference>